<reference evidence="6" key="2">
    <citation type="submission" date="2019-09" db="UniProtKB">
        <authorList>
            <consortium name="WormBaseParasite"/>
        </authorList>
    </citation>
    <scope>IDENTIFICATION</scope>
</reference>
<reference evidence="4 5" key="1">
    <citation type="submission" date="2018-11" db="EMBL/GenBank/DDBJ databases">
        <authorList>
            <consortium name="Pathogen Informatics"/>
        </authorList>
    </citation>
    <scope>NUCLEOTIDE SEQUENCE [LARGE SCALE GENOMIC DNA]</scope>
</reference>
<evidence type="ECO:0000256" key="1">
    <source>
        <dbReference type="PIRNR" id="PIRNR006386"/>
    </source>
</evidence>
<dbReference type="InterPro" id="IPR001853">
    <property type="entry name" value="DSBA-like_thioredoxin_dom"/>
</dbReference>
<dbReference type="EC" id="2.5.1.18" evidence="1"/>
<dbReference type="Proteomes" id="UP000050761">
    <property type="component" value="Unassembled WGS sequence"/>
</dbReference>
<accession>A0A183FNJ9</accession>
<dbReference type="PANTHER" id="PTHR42943:SF2">
    <property type="entry name" value="GLUTATHIONE S-TRANSFERASE KAPPA 1"/>
    <property type="match status" value="1"/>
</dbReference>
<comment type="similarity">
    <text evidence="1">Belongs to the GST superfamily. Kappa family.</text>
</comment>
<gene>
    <name evidence="4" type="ORF">HPBE_LOCUS9081</name>
</gene>
<dbReference type="Pfam" id="PF01323">
    <property type="entry name" value="DSBA"/>
    <property type="match status" value="1"/>
</dbReference>
<dbReference type="InterPro" id="IPR036249">
    <property type="entry name" value="Thioredoxin-like_sf"/>
</dbReference>
<organism evidence="5 6">
    <name type="scientific">Heligmosomoides polygyrus</name>
    <name type="common">Parasitic roundworm</name>
    <dbReference type="NCBI Taxonomy" id="6339"/>
    <lineage>
        <taxon>Eukaryota</taxon>
        <taxon>Metazoa</taxon>
        <taxon>Ecdysozoa</taxon>
        <taxon>Nematoda</taxon>
        <taxon>Chromadorea</taxon>
        <taxon>Rhabditida</taxon>
        <taxon>Rhabditina</taxon>
        <taxon>Rhabditomorpha</taxon>
        <taxon>Strongyloidea</taxon>
        <taxon>Heligmosomidae</taxon>
        <taxon>Heligmosomoides</taxon>
    </lineage>
</organism>
<evidence type="ECO:0000256" key="2">
    <source>
        <dbReference type="PIRSR" id="PIRSR006386-1"/>
    </source>
</evidence>
<dbReference type="Gene3D" id="3.40.30.10">
    <property type="entry name" value="Glutaredoxin"/>
    <property type="match status" value="1"/>
</dbReference>
<dbReference type="GO" id="GO:0006749">
    <property type="term" value="P:glutathione metabolic process"/>
    <property type="evidence" value="ECO:0007669"/>
    <property type="project" value="TreeGrafter"/>
</dbReference>
<evidence type="ECO:0000313" key="5">
    <source>
        <dbReference type="Proteomes" id="UP000050761"/>
    </source>
</evidence>
<dbReference type="InterPro" id="IPR051924">
    <property type="entry name" value="GST_Kappa/NadH"/>
</dbReference>
<proteinExistence type="inferred from homology"/>
<dbReference type="InterPro" id="IPR014440">
    <property type="entry name" value="HCCAis_GSTk"/>
</dbReference>
<evidence type="ECO:0000313" key="6">
    <source>
        <dbReference type="WBParaSite" id="HPBE_0000908001-mRNA-1"/>
    </source>
</evidence>
<dbReference type="OrthoDB" id="4664297at2759"/>
<keyword evidence="5" id="KW-1185">Reference proteome</keyword>
<evidence type="ECO:0000259" key="3">
    <source>
        <dbReference type="Pfam" id="PF01323"/>
    </source>
</evidence>
<dbReference type="WBParaSite" id="HPBE_0000908001-mRNA-1">
    <property type="protein sequence ID" value="HPBE_0000908001-mRNA-1"/>
    <property type="gene ID" value="HPBE_0000908001"/>
</dbReference>
<dbReference type="PANTHER" id="PTHR42943">
    <property type="entry name" value="GLUTATHIONE S-TRANSFERASE KAPPA"/>
    <property type="match status" value="1"/>
</dbReference>
<feature type="active site" description="Nucleophile" evidence="2">
    <location>
        <position position="16"/>
    </location>
</feature>
<evidence type="ECO:0000313" key="4">
    <source>
        <dbReference type="EMBL" id="VDO79127.1"/>
    </source>
</evidence>
<comment type="catalytic activity">
    <reaction evidence="1">
        <text>RX + glutathione = an S-substituted glutathione + a halide anion + H(+)</text>
        <dbReference type="Rhea" id="RHEA:16437"/>
        <dbReference type="ChEBI" id="CHEBI:15378"/>
        <dbReference type="ChEBI" id="CHEBI:16042"/>
        <dbReference type="ChEBI" id="CHEBI:17792"/>
        <dbReference type="ChEBI" id="CHEBI:57925"/>
        <dbReference type="ChEBI" id="CHEBI:90779"/>
        <dbReference type="EC" id="2.5.1.18"/>
    </reaction>
</comment>
<dbReference type="AlphaFoldDB" id="A0A183FNJ9"/>
<dbReference type="GO" id="GO:0005739">
    <property type="term" value="C:mitochondrion"/>
    <property type="evidence" value="ECO:0007669"/>
    <property type="project" value="TreeGrafter"/>
</dbReference>
<keyword evidence="1" id="KW-0808">Transferase</keyword>
<sequence>MSPRRIPIDFFFDVFSPYSWIGFEGLIRYSQVWPIDVSLRPFYFAGVIKATGNRGAPLSIEAKERYLDIDLRRNGDYWKIPISLPEVFPCFRLYYLRALMLVIMKLLRASIFYDRLVCSFFFEKIKVLKTLPVKDVDSLFQLASSKEIKAELRRNTDEALSNGCFGAPWIHVRLSEEQTEPFFGSDRLPLIGHLIGEQYQGPLRQLANKASDSD</sequence>
<accession>A0A3P7Z5I7</accession>
<feature type="domain" description="DSBA-like thioredoxin" evidence="3">
    <location>
        <begin position="8"/>
        <end position="191"/>
    </location>
</feature>
<dbReference type="GO" id="GO:0004602">
    <property type="term" value="F:glutathione peroxidase activity"/>
    <property type="evidence" value="ECO:0007669"/>
    <property type="project" value="TreeGrafter"/>
</dbReference>
<dbReference type="GO" id="GO:0004364">
    <property type="term" value="F:glutathione transferase activity"/>
    <property type="evidence" value="ECO:0007669"/>
    <property type="project" value="UniProtKB-UniRule"/>
</dbReference>
<dbReference type="SUPFAM" id="SSF52833">
    <property type="entry name" value="Thioredoxin-like"/>
    <property type="match status" value="1"/>
</dbReference>
<dbReference type="PIRSF" id="PIRSF006386">
    <property type="entry name" value="HCCAis_GSTk"/>
    <property type="match status" value="1"/>
</dbReference>
<protein>
    <recommendedName>
        <fullName evidence="1">Glutathione S-transferase kappa</fullName>
        <ecNumber evidence="1">2.5.1.18</ecNumber>
    </recommendedName>
</protein>
<name>A0A183FNJ9_HELPZ</name>
<dbReference type="EMBL" id="UZAH01026340">
    <property type="protein sequence ID" value="VDO79127.1"/>
    <property type="molecule type" value="Genomic_DNA"/>
</dbReference>
<dbReference type="GO" id="GO:0005777">
    <property type="term" value="C:peroxisome"/>
    <property type="evidence" value="ECO:0007669"/>
    <property type="project" value="TreeGrafter"/>
</dbReference>